<reference evidence="3" key="1">
    <citation type="submission" date="2017-09" db="EMBL/GenBank/DDBJ databases">
        <title>Depth-based differentiation of microbial function through sediment-hosted aquifers and enrichment of novel symbionts in the deep terrestrial subsurface.</title>
        <authorList>
            <person name="Probst A.J."/>
            <person name="Ladd B."/>
            <person name="Jarett J.K."/>
            <person name="Geller-Mcgrath D.E."/>
            <person name="Sieber C.M.K."/>
            <person name="Emerson J.B."/>
            <person name="Anantharaman K."/>
            <person name="Thomas B.C."/>
            <person name="Malmstrom R."/>
            <person name="Stieglmeier M."/>
            <person name="Klingl A."/>
            <person name="Woyke T."/>
            <person name="Ryan C.M."/>
            <person name="Banfield J.F."/>
        </authorList>
    </citation>
    <scope>NUCLEOTIDE SEQUENCE [LARGE SCALE GENOMIC DNA]</scope>
</reference>
<feature type="transmembrane region" description="Helical" evidence="1">
    <location>
        <begin position="44"/>
        <end position="64"/>
    </location>
</feature>
<keyword evidence="1" id="KW-1133">Transmembrane helix</keyword>
<dbReference type="AlphaFoldDB" id="A0A2M7TYR6"/>
<evidence type="ECO:0008006" key="4">
    <source>
        <dbReference type="Google" id="ProtNLM"/>
    </source>
</evidence>
<feature type="transmembrane region" description="Helical" evidence="1">
    <location>
        <begin position="76"/>
        <end position="97"/>
    </location>
</feature>
<name>A0A2M7TYR6_9BACT</name>
<protein>
    <recommendedName>
        <fullName evidence="4">DUF304 domain-containing protein</fullName>
    </recommendedName>
</protein>
<evidence type="ECO:0000313" key="3">
    <source>
        <dbReference type="Proteomes" id="UP000228503"/>
    </source>
</evidence>
<keyword evidence="1" id="KW-0472">Membrane</keyword>
<evidence type="ECO:0000313" key="2">
    <source>
        <dbReference type="EMBL" id="PIZ62772.1"/>
    </source>
</evidence>
<keyword evidence="1" id="KW-0812">Transmembrane</keyword>
<evidence type="ECO:0000256" key="1">
    <source>
        <dbReference type="SAM" id="Phobius"/>
    </source>
</evidence>
<dbReference type="Proteomes" id="UP000228503">
    <property type="component" value="Unassembled WGS sequence"/>
</dbReference>
<gene>
    <name evidence="2" type="ORF">COY16_03585</name>
</gene>
<comment type="caution">
    <text evidence="2">The sequence shown here is derived from an EMBL/GenBank/DDBJ whole genome shotgun (WGS) entry which is preliminary data.</text>
</comment>
<organism evidence="2 3">
    <name type="scientific">Candidatus Roizmanbacteria bacterium CG_4_10_14_0_2_um_filter_39_13</name>
    <dbReference type="NCBI Taxonomy" id="1974825"/>
    <lineage>
        <taxon>Bacteria</taxon>
        <taxon>Candidatus Roizmaniibacteriota</taxon>
    </lineage>
</organism>
<proteinExistence type="predicted"/>
<sequence>MALLPPRSSNLSHSYLVRPEVHFTTQHADEEVILVVRKHPVTQLSWIVNGVILLILLLLVNAIFPEILKANQIIAINIFGLFFIFSYVWINFLLWYFTVGVISNERIIDLDFYNLIYKEFSATTIRQVSDITTKIGGFFGSILNFGDVFVKTEGFEQNIEFDDIPRPSEVVKIINLLMRDTNSAGDEG</sequence>
<dbReference type="EMBL" id="PFOB01000045">
    <property type="protein sequence ID" value="PIZ62772.1"/>
    <property type="molecule type" value="Genomic_DNA"/>
</dbReference>
<accession>A0A2M7TYR6</accession>